<dbReference type="EMBL" id="FOEF01000011">
    <property type="protein sequence ID" value="SEP46974.1"/>
    <property type="molecule type" value="Genomic_DNA"/>
</dbReference>
<gene>
    <name evidence="2" type="ORF">SAMN04489732_1117</name>
</gene>
<dbReference type="AlphaFoldDB" id="A0A1H8Y3Z1"/>
<keyword evidence="1" id="KW-0472">Membrane</keyword>
<keyword evidence="1" id="KW-1133">Transmembrane helix</keyword>
<feature type="transmembrane region" description="Helical" evidence="1">
    <location>
        <begin position="20"/>
        <end position="42"/>
    </location>
</feature>
<name>A0A1H8Y3Z1_9PSEU</name>
<dbReference type="RefSeq" id="WP_091619892.1">
    <property type="nucleotide sequence ID" value="NZ_FOEF01000011.1"/>
</dbReference>
<protein>
    <recommendedName>
        <fullName evidence="4">Vegetative cell wall protein gp1</fullName>
    </recommendedName>
</protein>
<keyword evidence="3" id="KW-1185">Reference proteome</keyword>
<accession>A0A1H8Y3Z1</accession>
<dbReference type="OrthoDB" id="529448at2"/>
<keyword evidence="1" id="KW-0812">Transmembrane</keyword>
<evidence type="ECO:0000313" key="3">
    <source>
        <dbReference type="Proteomes" id="UP000198582"/>
    </source>
</evidence>
<feature type="transmembrane region" description="Helical" evidence="1">
    <location>
        <begin position="62"/>
        <end position="89"/>
    </location>
</feature>
<evidence type="ECO:0008006" key="4">
    <source>
        <dbReference type="Google" id="ProtNLM"/>
    </source>
</evidence>
<dbReference type="Proteomes" id="UP000198582">
    <property type="component" value="Unassembled WGS sequence"/>
</dbReference>
<sequence length="299" mass="32730">MTGFLEQLSVKIVDRWLANLLVPGLLWLCCAVLAVRLGWAHALDLGAAESLVRELAGPRSAGQALLLVAGALFGSAVAALTAVGLATAVRRVWSWPGKRVPVNWLRQWRARRWNAADRKAVRHRIDVLNSVEDSATTAGPEYRDAMARRDSIGLEPPERPTWIADRWFAAGLRIHRAYGLDLTVVWPRLWLVAPESARNDFAVAQTAYQKSSVTVAWAILYGLAGLFWGPALLIALCLAAIGVLRARQATANLCELVESACDLYGPALAEQLKVPCPDRLTTRIGEEISAQLRKKDFPG</sequence>
<reference evidence="2 3" key="1">
    <citation type="submission" date="2016-10" db="EMBL/GenBank/DDBJ databases">
        <authorList>
            <person name="de Groot N.N."/>
        </authorList>
    </citation>
    <scope>NUCLEOTIDE SEQUENCE [LARGE SCALE GENOMIC DNA]</scope>
    <source>
        <strain evidence="2 3">DSM 44993</strain>
    </source>
</reference>
<evidence type="ECO:0000313" key="2">
    <source>
        <dbReference type="EMBL" id="SEP46974.1"/>
    </source>
</evidence>
<dbReference type="STRING" id="394193.SAMN04489732_1117"/>
<feature type="transmembrane region" description="Helical" evidence="1">
    <location>
        <begin position="218"/>
        <end position="244"/>
    </location>
</feature>
<proteinExistence type="predicted"/>
<organism evidence="2 3">
    <name type="scientific">Amycolatopsis saalfeldensis</name>
    <dbReference type="NCBI Taxonomy" id="394193"/>
    <lineage>
        <taxon>Bacteria</taxon>
        <taxon>Bacillati</taxon>
        <taxon>Actinomycetota</taxon>
        <taxon>Actinomycetes</taxon>
        <taxon>Pseudonocardiales</taxon>
        <taxon>Pseudonocardiaceae</taxon>
        <taxon>Amycolatopsis</taxon>
    </lineage>
</organism>
<evidence type="ECO:0000256" key="1">
    <source>
        <dbReference type="SAM" id="Phobius"/>
    </source>
</evidence>